<dbReference type="Proteomes" id="UP000254069">
    <property type="component" value="Unassembled WGS sequence"/>
</dbReference>
<keyword evidence="3" id="KW-1185">Reference proteome</keyword>
<gene>
    <name evidence="2" type="ORF">NCTC10738_00391</name>
</gene>
<name>A0A379YR16_9GAMM</name>
<keyword evidence="1" id="KW-1133">Transmembrane helix</keyword>
<dbReference type="RefSeq" id="WP_115389071.1">
    <property type="nucleotide sequence ID" value="NZ_JADZHC010000102.1"/>
</dbReference>
<proteinExistence type="predicted"/>
<keyword evidence="1" id="KW-0472">Membrane</keyword>
<evidence type="ECO:0000256" key="1">
    <source>
        <dbReference type="SAM" id="Phobius"/>
    </source>
</evidence>
<feature type="transmembrane region" description="Helical" evidence="1">
    <location>
        <begin position="61"/>
        <end position="80"/>
    </location>
</feature>
<protein>
    <submittedName>
        <fullName evidence="2">Uncharacterized protein</fullName>
    </submittedName>
</protein>
<sequence length="122" mass="12892">MSERTIEDYVEIAMAFLKARSTNYLVIPKVLIKECLEQLRDTAKVHKISVDIIEDVSIERAGLYGLAGGLAGAGAGYLLLGGAPGVLVGLLLGGATGILAAHVRVTISSRNADEIRLDFEPA</sequence>
<keyword evidence="1" id="KW-0812">Transmembrane</keyword>
<evidence type="ECO:0000313" key="2">
    <source>
        <dbReference type="EMBL" id="SUI48972.1"/>
    </source>
</evidence>
<dbReference type="EMBL" id="UGYO01000001">
    <property type="protein sequence ID" value="SUI48972.1"/>
    <property type="molecule type" value="Genomic_DNA"/>
</dbReference>
<reference evidence="2 3" key="1">
    <citation type="submission" date="2018-06" db="EMBL/GenBank/DDBJ databases">
        <authorList>
            <consortium name="Pathogen Informatics"/>
            <person name="Doyle S."/>
        </authorList>
    </citation>
    <scope>NUCLEOTIDE SEQUENCE [LARGE SCALE GENOMIC DNA]</scope>
    <source>
        <strain evidence="2 3">NCTC10738</strain>
    </source>
</reference>
<accession>A0A379YR16</accession>
<evidence type="ECO:0000313" key="3">
    <source>
        <dbReference type="Proteomes" id="UP000254069"/>
    </source>
</evidence>
<feature type="transmembrane region" description="Helical" evidence="1">
    <location>
        <begin position="86"/>
        <end position="107"/>
    </location>
</feature>
<organism evidence="2 3">
    <name type="scientific">Shewanella algae</name>
    <dbReference type="NCBI Taxonomy" id="38313"/>
    <lineage>
        <taxon>Bacteria</taxon>
        <taxon>Pseudomonadati</taxon>
        <taxon>Pseudomonadota</taxon>
        <taxon>Gammaproteobacteria</taxon>
        <taxon>Alteromonadales</taxon>
        <taxon>Shewanellaceae</taxon>
        <taxon>Shewanella</taxon>
    </lineage>
</organism>
<dbReference type="AlphaFoldDB" id="A0A379YR16"/>